<gene>
    <name evidence="1" type="ORF">Golob_026733</name>
</gene>
<accession>A0A7J8LW83</accession>
<organism evidence="1 2">
    <name type="scientific">Gossypium lobatum</name>
    <dbReference type="NCBI Taxonomy" id="34289"/>
    <lineage>
        <taxon>Eukaryota</taxon>
        <taxon>Viridiplantae</taxon>
        <taxon>Streptophyta</taxon>
        <taxon>Embryophyta</taxon>
        <taxon>Tracheophyta</taxon>
        <taxon>Spermatophyta</taxon>
        <taxon>Magnoliopsida</taxon>
        <taxon>eudicotyledons</taxon>
        <taxon>Gunneridae</taxon>
        <taxon>Pentapetalae</taxon>
        <taxon>rosids</taxon>
        <taxon>malvids</taxon>
        <taxon>Malvales</taxon>
        <taxon>Malvaceae</taxon>
        <taxon>Malvoideae</taxon>
        <taxon>Gossypium</taxon>
    </lineage>
</organism>
<dbReference type="EMBL" id="JABEZX010000005">
    <property type="protein sequence ID" value="MBA0556653.1"/>
    <property type="molecule type" value="Genomic_DNA"/>
</dbReference>
<keyword evidence="2" id="KW-1185">Reference proteome</keyword>
<sequence>MNLKNCLFGPDGFTLSLRQRVLDNEKSDLGHTIQDFDYFSDSWSTILIRMEMILLQLICSRRSHFLTIYCLIQIKDTSMIQLVLRLSKLKTKNWN</sequence>
<protein>
    <submittedName>
        <fullName evidence="1">Uncharacterized protein</fullName>
    </submittedName>
</protein>
<dbReference type="AlphaFoldDB" id="A0A7J8LW83"/>
<evidence type="ECO:0000313" key="1">
    <source>
        <dbReference type="EMBL" id="MBA0556653.1"/>
    </source>
</evidence>
<dbReference type="Proteomes" id="UP000593572">
    <property type="component" value="Unassembled WGS sequence"/>
</dbReference>
<proteinExistence type="predicted"/>
<evidence type="ECO:0000313" key="2">
    <source>
        <dbReference type="Proteomes" id="UP000593572"/>
    </source>
</evidence>
<reference evidence="1 2" key="1">
    <citation type="journal article" date="2019" name="Genome Biol. Evol.">
        <title>Insights into the evolution of the New World diploid cottons (Gossypium, subgenus Houzingenia) based on genome sequencing.</title>
        <authorList>
            <person name="Grover C.E."/>
            <person name="Arick M.A. 2nd"/>
            <person name="Thrash A."/>
            <person name="Conover J.L."/>
            <person name="Sanders W.S."/>
            <person name="Peterson D.G."/>
            <person name="Frelichowski J.E."/>
            <person name="Scheffler J.A."/>
            <person name="Scheffler B.E."/>
            <person name="Wendel J.F."/>
        </authorList>
    </citation>
    <scope>NUCLEOTIDE SEQUENCE [LARGE SCALE GENOMIC DNA]</scope>
    <source>
        <strain evidence="1">157</strain>
        <tissue evidence="1">Leaf</tissue>
    </source>
</reference>
<name>A0A7J8LW83_9ROSI</name>
<comment type="caution">
    <text evidence="1">The sequence shown here is derived from an EMBL/GenBank/DDBJ whole genome shotgun (WGS) entry which is preliminary data.</text>
</comment>